<name>A0ABP7A2F8_9ACTN</name>
<keyword evidence="1 4" id="KW-0378">Hydrolase</keyword>
<evidence type="ECO:0000313" key="6">
    <source>
        <dbReference type="EMBL" id="GAA3623604.1"/>
    </source>
</evidence>
<feature type="active site" description="Proton acceptor" evidence="4">
    <location>
        <position position="187"/>
    </location>
</feature>
<dbReference type="SUPFAM" id="SSF52151">
    <property type="entry name" value="FabD/lysophospholipase-like"/>
    <property type="match status" value="1"/>
</dbReference>
<evidence type="ECO:0000259" key="5">
    <source>
        <dbReference type="PROSITE" id="PS51635"/>
    </source>
</evidence>
<feature type="short sequence motif" description="GXSXG" evidence="4">
    <location>
        <begin position="67"/>
        <end position="71"/>
    </location>
</feature>
<keyword evidence="3 4" id="KW-0443">Lipid metabolism</keyword>
<evidence type="ECO:0000313" key="7">
    <source>
        <dbReference type="Proteomes" id="UP001501074"/>
    </source>
</evidence>
<dbReference type="Proteomes" id="UP001501074">
    <property type="component" value="Unassembled WGS sequence"/>
</dbReference>
<feature type="active site" description="Nucleophile" evidence="4">
    <location>
        <position position="69"/>
    </location>
</feature>
<dbReference type="InterPro" id="IPR016035">
    <property type="entry name" value="Acyl_Trfase/lysoPLipase"/>
</dbReference>
<evidence type="ECO:0000256" key="4">
    <source>
        <dbReference type="PROSITE-ProRule" id="PRU01161"/>
    </source>
</evidence>
<dbReference type="CDD" id="cd07208">
    <property type="entry name" value="Pat_hypo_Ecoli_yjju_like"/>
    <property type="match status" value="1"/>
</dbReference>
<evidence type="ECO:0000256" key="3">
    <source>
        <dbReference type="ARBA" id="ARBA00023098"/>
    </source>
</evidence>
<evidence type="ECO:0000256" key="1">
    <source>
        <dbReference type="ARBA" id="ARBA00022801"/>
    </source>
</evidence>
<dbReference type="Gene3D" id="3.40.1090.10">
    <property type="entry name" value="Cytosolic phospholipase A2 catalytic domain"/>
    <property type="match status" value="2"/>
</dbReference>
<dbReference type="PANTHER" id="PTHR14226:SF25">
    <property type="entry name" value="PHOSPHOESTERASE"/>
    <property type="match status" value="1"/>
</dbReference>
<organism evidence="6 7">
    <name type="scientific">Kineosporia mesophila</name>
    <dbReference type="NCBI Taxonomy" id="566012"/>
    <lineage>
        <taxon>Bacteria</taxon>
        <taxon>Bacillati</taxon>
        <taxon>Actinomycetota</taxon>
        <taxon>Actinomycetes</taxon>
        <taxon>Kineosporiales</taxon>
        <taxon>Kineosporiaceae</taxon>
        <taxon>Kineosporia</taxon>
    </lineage>
</organism>
<accession>A0ABP7A2F8</accession>
<dbReference type="InterPro" id="IPR002641">
    <property type="entry name" value="PNPLA_dom"/>
</dbReference>
<proteinExistence type="predicted"/>
<dbReference type="EMBL" id="BAAAZO010000009">
    <property type="protein sequence ID" value="GAA3623604.1"/>
    <property type="molecule type" value="Genomic_DNA"/>
</dbReference>
<protein>
    <recommendedName>
        <fullName evidence="5">PNPLA domain-containing protein</fullName>
    </recommendedName>
</protein>
<feature type="domain" description="PNPLA" evidence="5">
    <location>
        <begin position="34"/>
        <end position="200"/>
    </location>
</feature>
<dbReference type="InterPro" id="IPR037483">
    <property type="entry name" value="YjjU-like"/>
</dbReference>
<dbReference type="InterPro" id="IPR050301">
    <property type="entry name" value="NTE"/>
</dbReference>
<gene>
    <name evidence="6" type="ORF">GCM10022223_45760</name>
</gene>
<dbReference type="Pfam" id="PF01734">
    <property type="entry name" value="Patatin"/>
    <property type="match status" value="1"/>
</dbReference>
<dbReference type="PANTHER" id="PTHR14226">
    <property type="entry name" value="NEUROPATHY TARGET ESTERASE/SWISS CHEESE D.MELANOGASTER"/>
    <property type="match status" value="1"/>
</dbReference>
<keyword evidence="2 4" id="KW-0442">Lipid degradation</keyword>
<keyword evidence="7" id="KW-1185">Reference proteome</keyword>
<feature type="short sequence motif" description="DGA/G" evidence="4">
    <location>
        <begin position="187"/>
        <end position="189"/>
    </location>
</feature>
<dbReference type="PROSITE" id="PS51635">
    <property type="entry name" value="PNPLA"/>
    <property type="match status" value="1"/>
</dbReference>
<evidence type="ECO:0000256" key="2">
    <source>
        <dbReference type="ARBA" id="ARBA00022963"/>
    </source>
</evidence>
<feature type="short sequence motif" description="GXGXXG" evidence="4">
    <location>
        <begin position="38"/>
        <end position="43"/>
    </location>
</feature>
<reference evidence="7" key="1">
    <citation type="journal article" date="2019" name="Int. J. Syst. Evol. Microbiol.">
        <title>The Global Catalogue of Microorganisms (GCM) 10K type strain sequencing project: providing services to taxonomists for standard genome sequencing and annotation.</title>
        <authorList>
            <consortium name="The Broad Institute Genomics Platform"/>
            <consortium name="The Broad Institute Genome Sequencing Center for Infectious Disease"/>
            <person name="Wu L."/>
            <person name="Ma J."/>
        </authorList>
    </citation>
    <scope>NUCLEOTIDE SEQUENCE [LARGE SCALE GENOMIC DNA]</scope>
    <source>
        <strain evidence="7">JCM 16902</strain>
    </source>
</reference>
<sequence length="315" mass="34642">MTSFNVIFLRGLLKLGEHLTLMTREEDPTHKPALVVQGGGMRGIYSIGALAALEDAGLRDAFSVVVGSSAGAINSAYFLAGQANDGLHIYLDHLCTKRFINTRRLWRVVDVDYLIDDVMRTRMPLDFEALKAASADLHIVLTDAETGEAHVVNTDDGHDLHEVLRATAALPALYNKRVLVGNRRYIDGGIVAPVPVDQAFAAGATRALVVMTRSFDFQQNDLSTLMRKLGVLLARGQAPFVKENISRPSEPYAQLLARLKVEKSLAWRSTWTVAPEAIPVDRTKTDSGVLRHTAELGRADMVAMLQEEYRPVTTH</sequence>
<comment type="caution">
    <text evidence="6">The sequence shown here is derived from an EMBL/GenBank/DDBJ whole genome shotgun (WGS) entry which is preliminary data.</text>
</comment>